<gene>
    <name evidence="3" type="ORF">ABI908_23500</name>
</gene>
<evidence type="ECO:0000256" key="1">
    <source>
        <dbReference type="SAM" id="Phobius"/>
    </source>
</evidence>
<dbReference type="Gene3D" id="2.60.40.10">
    <property type="entry name" value="Immunoglobulins"/>
    <property type="match status" value="1"/>
</dbReference>
<proteinExistence type="predicted"/>
<keyword evidence="1" id="KW-0472">Membrane</keyword>
<protein>
    <submittedName>
        <fullName evidence="3">Host specificity factor TipJ family phage tail protein</fullName>
    </submittedName>
</protein>
<comment type="caution">
    <text evidence="3">The sequence shown here is derived from an EMBL/GenBank/DDBJ whole genome shotgun (WGS) entry which is preliminary data.</text>
</comment>
<dbReference type="InterPro" id="IPR013783">
    <property type="entry name" value="Ig-like_fold"/>
</dbReference>
<dbReference type="Proteomes" id="UP001462502">
    <property type="component" value="Unassembled WGS sequence"/>
</dbReference>
<dbReference type="InterPro" id="IPR053171">
    <property type="entry name" value="Viral_Tip_Attach_Protein"/>
</dbReference>
<dbReference type="PANTHER" id="PTHR36251">
    <property type="entry name" value="FELS-1 PROPHAGE HOST SPECIFICITY PROTEIN-RELATED"/>
    <property type="match status" value="1"/>
</dbReference>
<evidence type="ECO:0000259" key="2">
    <source>
        <dbReference type="Pfam" id="PF13550"/>
    </source>
</evidence>
<accession>A0ABV0J0K3</accession>
<feature type="domain" description="Tip attachment protein J" evidence="2">
    <location>
        <begin position="650"/>
        <end position="769"/>
    </location>
</feature>
<evidence type="ECO:0000313" key="4">
    <source>
        <dbReference type="Proteomes" id="UP001462502"/>
    </source>
</evidence>
<keyword evidence="1" id="KW-0812">Transmembrane</keyword>
<dbReference type="Pfam" id="PF13550">
    <property type="entry name" value="Phage-tail_3"/>
    <property type="match status" value="1"/>
</dbReference>
<feature type="transmembrane region" description="Helical" evidence="1">
    <location>
        <begin position="88"/>
        <end position="109"/>
    </location>
</feature>
<reference evidence="3 4" key="1">
    <citation type="submission" date="2024-05" db="EMBL/GenBank/DDBJ databases">
        <authorList>
            <person name="De Oliveira J.P."/>
            <person name="Noriler S.A."/>
            <person name="De Oliveira A.G."/>
            <person name="Sipoli D.S."/>
        </authorList>
    </citation>
    <scope>NUCLEOTIDE SEQUENCE [LARGE SCALE GENOMIC DNA]</scope>
    <source>
        <strain evidence="3 4">LABIM192</strain>
    </source>
</reference>
<evidence type="ECO:0000313" key="3">
    <source>
        <dbReference type="EMBL" id="MEO9387063.1"/>
    </source>
</evidence>
<sequence length="1523" mass="167486">MQELSKDSINLVRVLNPFRPSEQIVERREWLEPAPLSSIIPAIECEHVYSVNGGVVAPENYGAVIVHPGDVVVSCPVLRGGGGGGKSILRTVAMVAVAVAAVYTGQVWLAGGGSMFGAAVASSVVAIGGSMLVNAILPPPGLPSLGRLEGPDSRSDSTYGADGAKNVSVEGAIVPVIYGAHRTGGNLISSRTAMDGETQYLYLLFAMSEGDVAGIDDIKLNDTELSRFNNVWVQTRNGFNNEQPIDWFNDNELLVQKGIKLSNGFWAYHTTEGEIDAFKLNIVMPEGIWRIDKSNGNRLSHAVAMEAEYRRVGAADWCRLSGNASAAVRKRSVVPHEVFEVRYQETFNNYNNGGRGGTHTSTVVYKVFKSFRYVDNGQIVTNPDDLRQIRAIAYELAKPKRGQLPGFWGMAAFNGASLLYDGKPIPGAKLGPGDYFFAVNSPVQAPNWFNMGAVDIDVYDSAFKIEDSKRSTIRKQWASPPLAKGRYEIRIRRTDADSDSDVVGDTILLNEVAEVIADDVAHINTALLALKIKMDEQISGLPQVSAVVAGKVVMVYDYRSGQWSRLWSNNPAWILLDMLTNRRYGAGMGMDRINLDSFSEWAEHCTSENLTFDGVINGGMNLWDAAKMVLRCGHAQLVRSGTRYTIAIERKQDPIMVFNVGNIIKDSFSEEWLPVNDRANEIELTYYDREDNYKPRTIRLIDEAAALKGEPQRTSSLTMPGIVTRERAMREARLMLNMNRFLRQTVTFRASIDAIACTVGDVVLVQHDQPEWGDGGRMKPGSTRSTVKLDRPVTLESGADYKLLTVMPAVKMGEGVVLSKTSTNVVIRGSMPAGANRLVVAGGADLQIRSTYRVDGASYGVVVDSTDRVGVGAAVALWCSDMIVERRVSTRGTDVADIMLSEPLPADPDPFLTWTIGKYGRRYKPFRITAISGSGMEERTISAIEYNETVYTNSPSEQGGFSSLPTGIEQSIITSVSEALVRVGSGLQVNVTVEFENRATNYARSHVQVSVDGGPFQTVGEGLDRVTFQAIQGQRLRIRAIAMSMLGVNAPADKAKLTEYLVRGKDFPPANVRGFEIKRRPYDLLMTWEPNDDLDLGGYEVREGNSWDAGRIIVSEYQGTMHVTDKSEAGIYYYHVRAYDTSGNWSVAPTTFKLVLDAPSAVREFDAVQNADMITMSWRPNPEIDIVGYEIREGEEWGRSTLVATGITNNRYSLQSAGNAKRRFLIKAIVSPGVYSDSATFVDLDTDDGQFRNLILTIDEHANGYGGRMTNLEFDPSTKGLRLIDDARYGEYIFGIGLVQPIRARNVASYTLGARQQDDATWGSVNWTWLSPESGRPWEKDGNFESVSSDIQIATRLDKPKMDGGVIDRWTFDGTTTSVSGKAPYKQASIGFAKGKFTNGVKLTPFSSLQLSQALPAVFSVKFWFKPEGSTDLQYVWRAEGQGIRLELVHRVADKTFVLRDGHPENDITVQLDYSTLTYLLIGVVQGEEWRRLMVGSPERGGTMAAGKVKALPQGQFTRTQVG</sequence>
<name>A0ABV0J0K3_9NEIS</name>
<dbReference type="RefSeq" id="WP_347937931.1">
    <property type="nucleotide sequence ID" value="NZ_JBDXMI010000006.1"/>
</dbReference>
<feature type="transmembrane region" description="Helical" evidence="1">
    <location>
        <begin position="115"/>
        <end position="137"/>
    </location>
</feature>
<dbReference type="NCBIfam" id="NF040662">
    <property type="entry name" value="attach_TipJ_rel"/>
    <property type="match status" value="1"/>
</dbReference>
<dbReference type="EMBL" id="JBDXMI010000006">
    <property type="protein sequence ID" value="MEO9387063.1"/>
    <property type="molecule type" value="Genomic_DNA"/>
</dbReference>
<organism evidence="3 4">
    <name type="scientific">Chromobacterium phragmitis</name>
    <dbReference type="NCBI Taxonomy" id="2202141"/>
    <lineage>
        <taxon>Bacteria</taxon>
        <taxon>Pseudomonadati</taxon>
        <taxon>Pseudomonadota</taxon>
        <taxon>Betaproteobacteria</taxon>
        <taxon>Neisseriales</taxon>
        <taxon>Chromobacteriaceae</taxon>
        <taxon>Chromobacterium</taxon>
    </lineage>
</organism>
<keyword evidence="1" id="KW-1133">Transmembrane helix</keyword>
<dbReference type="InterPro" id="IPR032876">
    <property type="entry name" value="J_dom"/>
</dbReference>
<keyword evidence="4" id="KW-1185">Reference proteome</keyword>
<dbReference type="PANTHER" id="PTHR36251:SF2">
    <property type="entry name" value="GIFSY-2 PROPHAGE HOST SPECIFICITY PROTEIN J, PHAGE LAMBDA"/>
    <property type="match status" value="1"/>
</dbReference>